<dbReference type="AlphaFoldDB" id="A0A6M0K0C8"/>
<comment type="subcellular location">
    <subcellularLocation>
        <location evidence="1">Periplasm</location>
    </subcellularLocation>
</comment>
<feature type="signal peptide" evidence="3">
    <location>
        <begin position="1"/>
        <end position="21"/>
    </location>
</feature>
<name>A0A6M0K0C8_9GAMM</name>
<evidence type="ECO:0000256" key="1">
    <source>
        <dbReference type="ARBA" id="ARBA00004418"/>
    </source>
</evidence>
<comment type="similarity">
    <text evidence="2">Belongs to the bacterial solute-binding protein 1 family.</text>
</comment>
<reference evidence="4 5" key="1">
    <citation type="submission" date="2020-02" db="EMBL/GenBank/DDBJ databases">
        <title>Genome sequences of Thiorhodococcus mannitoliphagus and Thiorhodococcus minor, purple sulfur photosynthetic bacteria in the gammaproteobacterial family, Chromatiaceae.</title>
        <authorList>
            <person name="Aviles F.A."/>
            <person name="Meyer T.E."/>
            <person name="Kyndt J.A."/>
        </authorList>
    </citation>
    <scope>NUCLEOTIDE SEQUENCE [LARGE SCALE GENOMIC DNA]</scope>
    <source>
        <strain evidence="4 5">DSM 11518</strain>
    </source>
</reference>
<dbReference type="SUPFAM" id="SSF53850">
    <property type="entry name" value="Periplasmic binding protein-like II"/>
    <property type="match status" value="1"/>
</dbReference>
<dbReference type="PANTHER" id="PTHR43649">
    <property type="entry name" value="ARABINOSE-BINDING PROTEIN-RELATED"/>
    <property type="match status" value="1"/>
</dbReference>
<dbReference type="PANTHER" id="PTHR43649:SF12">
    <property type="entry name" value="DIACETYLCHITOBIOSE BINDING PROTEIN DASA"/>
    <property type="match status" value="1"/>
</dbReference>
<organism evidence="4 5">
    <name type="scientific">Thiorhodococcus minor</name>
    <dbReference type="NCBI Taxonomy" id="57489"/>
    <lineage>
        <taxon>Bacteria</taxon>
        <taxon>Pseudomonadati</taxon>
        <taxon>Pseudomonadota</taxon>
        <taxon>Gammaproteobacteria</taxon>
        <taxon>Chromatiales</taxon>
        <taxon>Chromatiaceae</taxon>
        <taxon>Thiorhodococcus</taxon>
    </lineage>
</organism>
<evidence type="ECO:0000256" key="3">
    <source>
        <dbReference type="SAM" id="SignalP"/>
    </source>
</evidence>
<feature type="chain" id="PRO_5026750017" evidence="3">
    <location>
        <begin position="22"/>
        <end position="487"/>
    </location>
</feature>
<dbReference type="InterPro" id="IPR050490">
    <property type="entry name" value="Bact_solute-bd_prot1"/>
</dbReference>
<protein>
    <submittedName>
        <fullName evidence="4">Extracellular solute-binding protein</fullName>
    </submittedName>
</protein>
<comment type="caution">
    <text evidence="4">The sequence shown here is derived from an EMBL/GenBank/DDBJ whole genome shotgun (WGS) entry which is preliminary data.</text>
</comment>
<accession>A0A6M0K0C8</accession>
<dbReference type="Gene3D" id="3.40.190.10">
    <property type="entry name" value="Periplasmic binding protein-like II"/>
    <property type="match status" value="2"/>
</dbReference>
<dbReference type="EMBL" id="JAAIJQ010000045">
    <property type="protein sequence ID" value="NEV63248.1"/>
    <property type="molecule type" value="Genomic_DNA"/>
</dbReference>
<dbReference type="Pfam" id="PF01547">
    <property type="entry name" value="SBP_bac_1"/>
    <property type="match status" value="1"/>
</dbReference>
<dbReference type="GO" id="GO:0042597">
    <property type="term" value="C:periplasmic space"/>
    <property type="evidence" value="ECO:0007669"/>
    <property type="project" value="UniProtKB-SubCell"/>
</dbReference>
<sequence length="487" mass="53517">MNRLTTLFVTIVILATGAAPATAQKPLKVLTRDTAAIAGPAARHARSFAAKTGIPVEVARTPFAELYERIMLGFVTAQMADDVLLIPSAWLPDFAPYLAPVPEPILEGRVVQDIDPVYRDALMRWRGQPMALTIDGDLHLGAYRRDLFEDPDIRAAFAAARGRALELPKTWAEYQEIAAFFAGREIAGERRLAGTLEAYARGGQRIWYLFSHAAAYTNHPAHPGAMFFDPDSMRPAIDNPGWVRALREFLALRKAGPGDVETLDSATVRKRFAAGDAAMDIDWADTGVLAGALRGVSGAVSPVAGHVGFFRLPGSDEVWNPATLRWDKLPAPRSVTFLAFGGWIGVVPASSRRIDQAWDYLAWLASPEHSAEDVLDGTSGINPYRSSHLEDAEPWRRLLGERQADDYLRVLRESLGAKTVARDLRLPGYRAYIAALEDQLDRVMAGEQTAEAGLKAAAEDWEALTDRLGRETQRRHYRLAMGLPVVE</sequence>
<evidence type="ECO:0000313" key="5">
    <source>
        <dbReference type="Proteomes" id="UP000483379"/>
    </source>
</evidence>
<gene>
    <name evidence="4" type="ORF">G3446_15360</name>
</gene>
<proteinExistence type="inferred from homology"/>
<evidence type="ECO:0000313" key="4">
    <source>
        <dbReference type="EMBL" id="NEV63248.1"/>
    </source>
</evidence>
<keyword evidence="3" id="KW-0732">Signal</keyword>
<keyword evidence="5" id="KW-1185">Reference proteome</keyword>
<dbReference type="Proteomes" id="UP000483379">
    <property type="component" value="Unassembled WGS sequence"/>
</dbReference>
<dbReference type="InterPro" id="IPR006059">
    <property type="entry name" value="SBP"/>
</dbReference>
<evidence type="ECO:0000256" key="2">
    <source>
        <dbReference type="ARBA" id="ARBA00008520"/>
    </source>
</evidence>